<organism evidence="1 2">
    <name type="scientific">Pseudomonas putida</name>
    <name type="common">Arthrobacter siderocapsulatus</name>
    <dbReference type="NCBI Taxonomy" id="303"/>
    <lineage>
        <taxon>Bacteria</taxon>
        <taxon>Pseudomonadati</taxon>
        <taxon>Pseudomonadota</taxon>
        <taxon>Gammaproteobacteria</taxon>
        <taxon>Pseudomonadales</taxon>
        <taxon>Pseudomonadaceae</taxon>
        <taxon>Pseudomonas</taxon>
    </lineage>
</organism>
<name>A0A0N8HER7_PSEPU</name>
<dbReference type="InterPro" id="IPR052931">
    <property type="entry name" value="Prophage_regulatory_activator"/>
</dbReference>
<proteinExistence type="predicted"/>
<reference evidence="1 2" key="1">
    <citation type="submission" date="2015-10" db="EMBL/GenBank/DDBJ databases">
        <title>Pseudomonas putida clinical strains.</title>
        <authorList>
            <person name="Molina L."/>
            <person name="Udaondo Z."/>
        </authorList>
    </citation>
    <scope>NUCLEOTIDE SEQUENCE [LARGE SCALE GENOMIC DNA]</scope>
    <source>
        <strain evidence="1 2">HB13667</strain>
    </source>
</reference>
<gene>
    <name evidence="1" type="ORF">HB13667_18370</name>
</gene>
<dbReference type="PANTHER" id="PTHR36154">
    <property type="entry name" value="DNA-BINDING TRANSCRIPTIONAL ACTIVATOR ALPA"/>
    <property type="match status" value="1"/>
</dbReference>
<dbReference type="RefSeq" id="WP_054573168.1">
    <property type="nucleotide sequence ID" value="NZ_LKKS01000110.1"/>
</dbReference>
<dbReference type="InterPro" id="IPR010260">
    <property type="entry name" value="AlpA"/>
</dbReference>
<dbReference type="Pfam" id="PF05930">
    <property type="entry name" value="Phage_AlpA"/>
    <property type="match status" value="1"/>
</dbReference>
<evidence type="ECO:0000313" key="1">
    <source>
        <dbReference type="EMBL" id="KPM62124.1"/>
    </source>
</evidence>
<dbReference type="Gene3D" id="1.10.238.160">
    <property type="match status" value="1"/>
</dbReference>
<accession>A0A0N8HER7</accession>
<protein>
    <submittedName>
        <fullName evidence="1">AlpA family transcriptional regulator</fullName>
    </submittedName>
</protein>
<sequence>MANPTNTTPPARRFIKRQDVESITGLSCTEIYRRIAAGAFPKQVPLGPKSVVWIEAEIHAWCDEQIAASRGEVA</sequence>
<dbReference type="Proteomes" id="UP000050437">
    <property type="component" value="Unassembled WGS sequence"/>
</dbReference>
<dbReference type="AlphaFoldDB" id="A0A0N8HER7"/>
<dbReference type="EMBL" id="LKKS01000110">
    <property type="protein sequence ID" value="KPM62124.1"/>
    <property type="molecule type" value="Genomic_DNA"/>
</dbReference>
<comment type="caution">
    <text evidence="1">The sequence shown here is derived from an EMBL/GenBank/DDBJ whole genome shotgun (WGS) entry which is preliminary data.</text>
</comment>
<dbReference type="PANTHER" id="PTHR36154:SF1">
    <property type="entry name" value="DNA-BINDING TRANSCRIPTIONAL ACTIVATOR ALPA"/>
    <property type="match status" value="1"/>
</dbReference>
<evidence type="ECO:0000313" key="2">
    <source>
        <dbReference type="Proteomes" id="UP000050437"/>
    </source>
</evidence>